<dbReference type="Pfam" id="PF00201">
    <property type="entry name" value="UDPGT"/>
    <property type="match status" value="1"/>
</dbReference>
<proteinExistence type="inferred from homology"/>
<evidence type="ECO:0000256" key="1">
    <source>
        <dbReference type="ARBA" id="ARBA00009995"/>
    </source>
</evidence>
<gene>
    <name evidence="7" type="primary">LOC113850561</name>
</gene>
<dbReference type="SUPFAM" id="SSF53756">
    <property type="entry name" value="UDP-Glycosyltransferase/glycogen phosphorylase"/>
    <property type="match status" value="1"/>
</dbReference>
<comment type="similarity">
    <text evidence="1 4">Belongs to the UDP-glycosyltransferase family.</text>
</comment>
<dbReference type="GeneID" id="113850561"/>
<dbReference type="PANTHER" id="PTHR48045">
    <property type="entry name" value="UDP-GLYCOSYLTRANSFERASE 72B1"/>
    <property type="match status" value="1"/>
</dbReference>
<dbReference type="RefSeq" id="XP_027336935.1">
    <property type="nucleotide sequence ID" value="XM_027481134.1"/>
</dbReference>
<dbReference type="Proteomes" id="UP000694853">
    <property type="component" value="Unplaced"/>
</dbReference>
<reference evidence="7" key="2">
    <citation type="submission" date="2025-08" db="UniProtKB">
        <authorList>
            <consortium name="RefSeq"/>
        </authorList>
    </citation>
    <scope>IDENTIFICATION</scope>
    <source>
        <tissue evidence="7">Young leaves</tissue>
    </source>
</reference>
<dbReference type="AlphaFoldDB" id="A0A8B8JZP8"/>
<dbReference type="InterPro" id="IPR002213">
    <property type="entry name" value="UDP_glucos_trans"/>
</dbReference>
<organism evidence="6 7">
    <name type="scientific">Abrus precatorius</name>
    <name type="common">Indian licorice</name>
    <name type="synonym">Glycine abrus</name>
    <dbReference type="NCBI Taxonomy" id="3816"/>
    <lineage>
        <taxon>Eukaryota</taxon>
        <taxon>Viridiplantae</taxon>
        <taxon>Streptophyta</taxon>
        <taxon>Embryophyta</taxon>
        <taxon>Tracheophyta</taxon>
        <taxon>Spermatophyta</taxon>
        <taxon>Magnoliopsida</taxon>
        <taxon>eudicotyledons</taxon>
        <taxon>Gunneridae</taxon>
        <taxon>Pentapetalae</taxon>
        <taxon>rosids</taxon>
        <taxon>fabids</taxon>
        <taxon>Fabales</taxon>
        <taxon>Fabaceae</taxon>
        <taxon>Papilionoideae</taxon>
        <taxon>50 kb inversion clade</taxon>
        <taxon>NPAAA clade</taxon>
        <taxon>indigoferoid/millettioid clade</taxon>
        <taxon>Abreae</taxon>
        <taxon>Abrus</taxon>
    </lineage>
</organism>
<keyword evidence="2 4" id="KW-0328">Glycosyltransferase</keyword>
<dbReference type="PROSITE" id="PS00375">
    <property type="entry name" value="UDPGT"/>
    <property type="match status" value="1"/>
</dbReference>
<dbReference type="KEGG" id="aprc:113850561"/>
<evidence type="ECO:0000313" key="7">
    <source>
        <dbReference type="RefSeq" id="XP_027336935.1"/>
    </source>
</evidence>
<evidence type="ECO:0000313" key="6">
    <source>
        <dbReference type="Proteomes" id="UP000694853"/>
    </source>
</evidence>
<protein>
    <recommendedName>
        <fullName evidence="5">Glycosyltransferase</fullName>
        <ecNumber evidence="5">2.4.1.-</ecNumber>
    </recommendedName>
</protein>
<dbReference type="PANTHER" id="PTHR48045:SF6">
    <property type="entry name" value="UDP-GLUCOSYLTRANSFERASE FAMILY PROTEIN"/>
    <property type="match status" value="1"/>
</dbReference>
<dbReference type="GO" id="GO:0008194">
    <property type="term" value="F:UDP-glycosyltransferase activity"/>
    <property type="evidence" value="ECO:0007669"/>
    <property type="project" value="InterPro"/>
</dbReference>
<accession>A0A8B8JZP8</accession>
<sequence length="471" mass="51783">MAKTTHIAVVSVPAFSHQASIIEFCKKLVNVHQHFHVTCIFPTIDAPIPATTTMLQSLPSNIDYTFLTPVNNEDLPQGVPSVVQAQHAVCQSMPSFRNALRSLLSTTPLAALVADAFANEALEIAKDFNLLSYVYFSSSAMTMSLMLHLPTLNDTVIFNFKDPIVEAIQIPGCIPIQSHNLPNDFRSSLAYELILQLCKRLCLADGFLVNSFFEMEQDNVKALQKYCRGDNNNASVYLVGPIIQTGPNSKTNGQECVRWLEKQRPKSILYVSFGSGGTLSQQQLNELALGLELSGQRFLWVLRAPNDSADGAYLIAANDDPLQFLPDGFIERTKGQGLVVPSWAPQTQILSHTSTGGFLTHCGWNSTLESIVLGVPMVTWPLFAEQQMNAVLLTDGLKVALRPKFNENGIAEKEEIAKVINGLMLGEEGNEIRQRIEKLKDAAADALKKDGSSTRALFKFGTCMENNLSIH</sequence>
<keyword evidence="3 4" id="KW-0808">Transferase</keyword>
<dbReference type="OrthoDB" id="5835829at2759"/>
<name>A0A8B8JZP8_ABRPR</name>
<evidence type="ECO:0000256" key="2">
    <source>
        <dbReference type="ARBA" id="ARBA00022676"/>
    </source>
</evidence>
<keyword evidence="6" id="KW-1185">Reference proteome</keyword>
<dbReference type="CDD" id="cd03784">
    <property type="entry name" value="GT1_Gtf-like"/>
    <property type="match status" value="1"/>
</dbReference>
<dbReference type="Gene3D" id="3.40.50.2000">
    <property type="entry name" value="Glycogen Phosphorylase B"/>
    <property type="match status" value="2"/>
</dbReference>
<evidence type="ECO:0000256" key="4">
    <source>
        <dbReference type="RuleBase" id="RU003718"/>
    </source>
</evidence>
<evidence type="ECO:0000256" key="5">
    <source>
        <dbReference type="RuleBase" id="RU362057"/>
    </source>
</evidence>
<dbReference type="InterPro" id="IPR035595">
    <property type="entry name" value="UDP_glycos_trans_CS"/>
</dbReference>
<dbReference type="FunFam" id="3.40.50.2000:FF:000051">
    <property type="entry name" value="Glycosyltransferase"/>
    <property type="match status" value="1"/>
</dbReference>
<dbReference type="EC" id="2.4.1.-" evidence="5"/>
<evidence type="ECO:0000256" key="3">
    <source>
        <dbReference type="ARBA" id="ARBA00022679"/>
    </source>
</evidence>
<reference evidence="6" key="1">
    <citation type="journal article" date="2019" name="Toxins">
        <title>Detection of Abrin-Like and Prepropulchellin-Like Toxin Genes and Transcripts Using Whole Genome Sequencing and Full-Length Transcript Sequencing of Abrus precatorius.</title>
        <authorList>
            <person name="Hovde B.T."/>
            <person name="Daligault H.E."/>
            <person name="Hanschen E.R."/>
            <person name="Kunde Y.A."/>
            <person name="Johnson M.B."/>
            <person name="Starkenburg S.R."/>
            <person name="Johnson S.L."/>
        </authorList>
    </citation>
    <scope>NUCLEOTIDE SEQUENCE [LARGE SCALE GENOMIC DNA]</scope>
</reference>